<evidence type="ECO:0000259" key="1">
    <source>
        <dbReference type="SMART" id="SM00382"/>
    </source>
</evidence>
<dbReference type="InterPro" id="IPR049945">
    <property type="entry name" value="AAA_22"/>
</dbReference>
<dbReference type="Gene3D" id="1.10.101.10">
    <property type="entry name" value="PGBD-like superfamily/PGBD"/>
    <property type="match status" value="1"/>
</dbReference>
<dbReference type="PANTHER" id="PTHR35894:SF1">
    <property type="entry name" value="PHOSPHORIBULOKINASE _ URIDINE KINASE FAMILY"/>
    <property type="match status" value="1"/>
</dbReference>
<dbReference type="InterPro" id="IPR002477">
    <property type="entry name" value="Peptidoglycan-bd-like"/>
</dbReference>
<dbReference type="PANTHER" id="PTHR35894">
    <property type="entry name" value="GENERAL SECRETION PATHWAY PROTEIN A-RELATED"/>
    <property type="match status" value="1"/>
</dbReference>
<dbReference type="SUPFAM" id="SSF52540">
    <property type="entry name" value="P-loop containing nucleoside triphosphate hydrolases"/>
    <property type="match status" value="1"/>
</dbReference>
<evidence type="ECO:0000313" key="3">
    <source>
        <dbReference type="Proteomes" id="UP001065322"/>
    </source>
</evidence>
<dbReference type="SUPFAM" id="SSF47090">
    <property type="entry name" value="PGBD-like"/>
    <property type="match status" value="1"/>
</dbReference>
<protein>
    <submittedName>
        <fullName evidence="2">AAA family ATPase</fullName>
    </submittedName>
</protein>
<reference evidence="3" key="1">
    <citation type="submission" date="2020-06" db="EMBL/GenBank/DDBJ databases">
        <title>Thalassolituus marinus alknpb1M-1, a hydrocarbon-degrading bacterium isolated from the deep-sea overlying water using an in-situ strategy from the South China Sea basin.</title>
        <authorList>
            <person name="Dong C."/>
            <person name="Chen Y."/>
            <person name="Shao Z."/>
        </authorList>
    </citation>
    <scope>NUCLEOTIDE SEQUENCE [LARGE SCALE GENOMIC DNA]</scope>
    <source>
        <strain evidence="3">alknpb1M-1</strain>
    </source>
</reference>
<dbReference type="Proteomes" id="UP001065322">
    <property type="component" value="Chromosome"/>
</dbReference>
<dbReference type="Gene3D" id="3.40.50.300">
    <property type="entry name" value="P-loop containing nucleotide triphosphate hydrolases"/>
    <property type="match status" value="1"/>
</dbReference>
<name>A0ABY6AAF1_9GAMM</name>
<dbReference type="SMART" id="SM00382">
    <property type="entry name" value="AAA"/>
    <property type="match status" value="1"/>
</dbReference>
<dbReference type="InterPro" id="IPR003593">
    <property type="entry name" value="AAA+_ATPase"/>
</dbReference>
<dbReference type="InterPro" id="IPR027417">
    <property type="entry name" value="P-loop_NTPase"/>
</dbReference>
<dbReference type="InterPro" id="IPR036365">
    <property type="entry name" value="PGBD-like_sf"/>
</dbReference>
<evidence type="ECO:0000313" key="2">
    <source>
        <dbReference type="EMBL" id="UXD87622.1"/>
    </source>
</evidence>
<dbReference type="Pfam" id="PF13401">
    <property type="entry name" value="AAA_22"/>
    <property type="match status" value="1"/>
</dbReference>
<dbReference type="EMBL" id="CP054475">
    <property type="protein sequence ID" value="UXD87622.1"/>
    <property type="molecule type" value="Genomic_DNA"/>
</dbReference>
<organism evidence="2 3">
    <name type="scientific">Thalassolituus hydrocarboniclasticus</name>
    <dbReference type="NCBI Taxonomy" id="2742796"/>
    <lineage>
        <taxon>Bacteria</taxon>
        <taxon>Pseudomonadati</taxon>
        <taxon>Pseudomonadota</taxon>
        <taxon>Gammaproteobacteria</taxon>
        <taxon>Oceanospirillales</taxon>
        <taxon>Oceanospirillaceae</taxon>
        <taxon>Thalassolituus</taxon>
    </lineage>
</organism>
<gene>
    <name evidence="2" type="ORF">HUF19_09320</name>
</gene>
<dbReference type="InterPro" id="IPR036366">
    <property type="entry name" value="PGBDSf"/>
</dbReference>
<dbReference type="Pfam" id="PF01471">
    <property type="entry name" value="PG_binding_1"/>
    <property type="match status" value="1"/>
</dbReference>
<dbReference type="CDD" id="cd00009">
    <property type="entry name" value="AAA"/>
    <property type="match status" value="1"/>
</dbReference>
<dbReference type="RefSeq" id="WP_260996410.1">
    <property type="nucleotide sequence ID" value="NZ_CP054475.1"/>
</dbReference>
<keyword evidence="3" id="KW-1185">Reference proteome</keyword>
<dbReference type="InterPro" id="IPR052026">
    <property type="entry name" value="ExeA_AAA_ATPase_DNA-bind"/>
</dbReference>
<sequence length="505" mass="55903">MYLEHFGFQRFPFTIAPDPDFLFPSDGHQEALAHLQYTLTGHGGLICLTGEVGTGKTTLCRAFLAQTPADVRTAYLFNPQLSATELLQSLCDELGLSYEEDATQRELYALLNKALLEWYAAGQRVICVIDEAQSMPPPLLEQIRLLTNLETHKEKLLTLILVGQPELRELLARHDLRQLSQRITARYHLHNLSLKETRAYLRHRCAHAGVDAELFTAAAARRLWRASGGVPRLLNNLADRALLGAYARGVRLVDVALVKGAEREILGARRAGVLGQGIRTVSGRLPAMLALMSVTAMLVLAASFMPQLQERLSHWLAPAAAEPSSPLALLLADDHGAGRSVDTAITCEQLQGSHQCLWVDWPWLRLQGLQVPLAVQMNSADGTVWQRFSRSLNPALFAGRALVLWQPPAGYNGQLVRPGKKSDLILWIRRQLGMEWRADWQVISPEGQSNTIDSRFYDPLLANRVAQFQAEHGLSADKIIGPETLLVMQQVERGAGQSHLSAEGN</sequence>
<proteinExistence type="predicted"/>
<accession>A0ABY6AAF1</accession>
<feature type="domain" description="AAA+ ATPase" evidence="1">
    <location>
        <begin position="42"/>
        <end position="195"/>
    </location>
</feature>